<organism evidence="2 3">
    <name type="scientific">Desulfofustis glycolicus DSM 9705</name>
    <dbReference type="NCBI Taxonomy" id="1121409"/>
    <lineage>
        <taxon>Bacteria</taxon>
        <taxon>Pseudomonadati</taxon>
        <taxon>Thermodesulfobacteriota</taxon>
        <taxon>Desulfobulbia</taxon>
        <taxon>Desulfobulbales</taxon>
        <taxon>Desulfocapsaceae</taxon>
        <taxon>Desulfofustis</taxon>
    </lineage>
</organism>
<keyword evidence="3" id="KW-1185">Reference proteome</keyword>
<dbReference type="CDD" id="cd07253">
    <property type="entry name" value="GLOD5"/>
    <property type="match status" value="1"/>
</dbReference>
<feature type="domain" description="VOC" evidence="1">
    <location>
        <begin position="6"/>
        <end position="126"/>
    </location>
</feature>
<dbReference type="Pfam" id="PF00903">
    <property type="entry name" value="Glyoxalase"/>
    <property type="match status" value="1"/>
</dbReference>
<dbReference type="Gene3D" id="3.10.180.10">
    <property type="entry name" value="2,3-Dihydroxybiphenyl 1,2-Dioxygenase, domain 1"/>
    <property type="match status" value="1"/>
</dbReference>
<dbReference type="PANTHER" id="PTHR21366">
    <property type="entry name" value="GLYOXALASE FAMILY PROTEIN"/>
    <property type="match status" value="1"/>
</dbReference>
<accession>A0A1M5Y324</accession>
<dbReference type="PANTHER" id="PTHR21366:SF14">
    <property type="entry name" value="GLYOXALASE DOMAIN-CONTAINING PROTEIN 5"/>
    <property type="match status" value="1"/>
</dbReference>
<dbReference type="Proteomes" id="UP000184139">
    <property type="component" value="Unassembled WGS sequence"/>
</dbReference>
<dbReference type="InterPro" id="IPR004360">
    <property type="entry name" value="Glyas_Fos-R_dOase_dom"/>
</dbReference>
<sequence length="140" mass="14929">MMKISGVDHLVLTVKDIERSVSFYTGVLGMEKQVSATGRIALHFGNQKINLHQAGSEFLPCAELPTPGSADICLIVEQPIAAVCRELANRQTELIEGPVARTGAAGQLTSVYIRDPDGNLLELACYDVEHGAGDRVKGGP</sequence>
<dbReference type="EMBL" id="FQXS01000027">
    <property type="protein sequence ID" value="SHI06366.1"/>
    <property type="molecule type" value="Genomic_DNA"/>
</dbReference>
<protein>
    <submittedName>
        <fullName evidence="2">Catechol 2,3-dioxygenase</fullName>
    </submittedName>
</protein>
<evidence type="ECO:0000313" key="2">
    <source>
        <dbReference type="EMBL" id="SHI06366.1"/>
    </source>
</evidence>
<dbReference type="GO" id="GO:0051213">
    <property type="term" value="F:dioxygenase activity"/>
    <property type="evidence" value="ECO:0007669"/>
    <property type="project" value="UniProtKB-KW"/>
</dbReference>
<proteinExistence type="predicted"/>
<dbReference type="AlphaFoldDB" id="A0A1M5Y324"/>
<reference evidence="2 3" key="1">
    <citation type="submission" date="2016-11" db="EMBL/GenBank/DDBJ databases">
        <authorList>
            <person name="Jaros S."/>
            <person name="Januszkiewicz K."/>
            <person name="Wedrychowicz H."/>
        </authorList>
    </citation>
    <scope>NUCLEOTIDE SEQUENCE [LARGE SCALE GENOMIC DNA]</scope>
    <source>
        <strain evidence="2 3">DSM 9705</strain>
    </source>
</reference>
<gene>
    <name evidence="2" type="ORF">SAMN02745124_03584</name>
</gene>
<dbReference type="InterPro" id="IPR037523">
    <property type="entry name" value="VOC_core"/>
</dbReference>
<dbReference type="SUPFAM" id="SSF54593">
    <property type="entry name" value="Glyoxalase/Bleomycin resistance protein/Dihydroxybiphenyl dioxygenase"/>
    <property type="match status" value="1"/>
</dbReference>
<evidence type="ECO:0000313" key="3">
    <source>
        <dbReference type="Proteomes" id="UP000184139"/>
    </source>
</evidence>
<evidence type="ECO:0000259" key="1">
    <source>
        <dbReference type="PROSITE" id="PS51819"/>
    </source>
</evidence>
<name>A0A1M5Y324_9BACT</name>
<dbReference type="PROSITE" id="PS51819">
    <property type="entry name" value="VOC"/>
    <property type="match status" value="1"/>
</dbReference>
<dbReference type="InterPro" id="IPR029068">
    <property type="entry name" value="Glyas_Bleomycin-R_OHBP_Dase"/>
</dbReference>
<dbReference type="STRING" id="1121409.SAMN02745124_03584"/>
<dbReference type="InterPro" id="IPR050383">
    <property type="entry name" value="GlyoxalaseI/FosfomycinResist"/>
</dbReference>
<keyword evidence="2" id="KW-0560">Oxidoreductase</keyword>
<keyword evidence="2" id="KW-0223">Dioxygenase</keyword>